<keyword evidence="3" id="KW-1185">Reference proteome</keyword>
<organism evidence="2 3">
    <name type="scientific">Leucocoprinus birnbaumii</name>
    <dbReference type="NCBI Taxonomy" id="56174"/>
    <lineage>
        <taxon>Eukaryota</taxon>
        <taxon>Fungi</taxon>
        <taxon>Dikarya</taxon>
        <taxon>Basidiomycota</taxon>
        <taxon>Agaricomycotina</taxon>
        <taxon>Agaricomycetes</taxon>
        <taxon>Agaricomycetidae</taxon>
        <taxon>Agaricales</taxon>
        <taxon>Agaricineae</taxon>
        <taxon>Agaricaceae</taxon>
        <taxon>Leucocoprinus</taxon>
    </lineage>
</organism>
<dbReference type="Proteomes" id="UP001213000">
    <property type="component" value="Unassembled WGS sequence"/>
</dbReference>
<reference evidence="2" key="1">
    <citation type="submission" date="2022-07" db="EMBL/GenBank/DDBJ databases">
        <title>Genome Sequence of Leucocoprinus birnbaumii.</title>
        <authorList>
            <person name="Buettner E."/>
        </authorList>
    </citation>
    <scope>NUCLEOTIDE SEQUENCE</scope>
    <source>
        <strain evidence="2">VT141</strain>
    </source>
</reference>
<name>A0AAD5YNC5_9AGAR</name>
<comment type="caution">
    <text evidence="2">The sequence shown here is derived from an EMBL/GenBank/DDBJ whole genome shotgun (WGS) entry which is preliminary data.</text>
</comment>
<sequence length="708" mass="81065">MRPAVQTLLGHRIASDWPATLATEQARAHKTYGGMPGWTQKIIPREYVSRLADAIRNAIEEDLFLDEEDVVWAKDFFFVHSVRGLKHGYYHQVTEAGAQHFLDDFVRDCRLVRNAHLLGDWWIDVGIEISSDIGDCVQWATGNHRDVVQQALFIPDEDANRITSLSSSKYSRDLASHLSAVSGFRIEPGSAHGPLDAVYLQAYTTDKAVVYNTEGTHHAKFLTISEALSQDQPCKTIEGLYDIYEKAKEANSSNARLEVRVPWHHATDALMTFDAGVIRSSLYAFTPQEWWNFRLIRMTAISQCLHQQALGVTRMRFLHDALTLTAGCVWLLNGLHARPDDGPASRDLMDAALPLVEAYESNDMQLAYRVRIRDNDNLIAHIPFGCVFFRRMIVSDVPRLRVAGLVLPLKSFKFWFNGLDRDGVQSKYQTTGIIDRRVIELTRSTMSKRPLTLPYINTTGAPEPDLFNVADDVKLPAPVFDDGSDIEEQQPELPAFEQGSLDARLSHLWRQFVSDVTSKSPSPRKRTEPSYLKITNVQRMSGSEDIYKTIRLDKIFRCVYYKFGTREDWRASFDCMFPPIGFQTSSTTQTYPTCQYFKTWLQMLEENRFDGKAIEKIRNVFFERIFEWDWMPRAEADRMWSTSASKRSKDSLIRWPVTEKRLPAPQILVHCGEPPLFGPVPGEVDEEDAEMRDTVRVRREEEEESESD</sequence>
<feature type="compositionally biased region" description="Basic and acidic residues" evidence="1">
    <location>
        <begin position="691"/>
        <end position="700"/>
    </location>
</feature>
<gene>
    <name evidence="2" type="ORF">NP233_g12116</name>
</gene>
<dbReference type="AlphaFoldDB" id="A0AAD5YNC5"/>
<feature type="region of interest" description="Disordered" evidence="1">
    <location>
        <begin position="673"/>
        <end position="708"/>
    </location>
</feature>
<evidence type="ECO:0000313" key="2">
    <source>
        <dbReference type="EMBL" id="KAJ3555821.1"/>
    </source>
</evidence>
<evidence type="ECO:0000256" key="1">
    <source>
        <dbReference type="SAM" id="MobiDB-lite"/>
    </source>
</evidence>
<proteinExistence type="predicted"/>
<evidence type="ECO:0000313" key="3">
    <source>
        <dbReference type="Proteomes" id="UP001213000"/>
    </source>
</evidence>
<protein>
    <submittedName>
        <fullName evidence="2">Uncharacterized protein</fullName>
    </submittedName>
</protein>
<accession>A0AAD5YNC5</accession>
<dbReference type="EMBL" id="JANIEX010001640">
    <property type="protein sequence ID" value="KAJ3555821.1"/>
    <property type="molecule type" value="Genomic_DNA"/>
</dbReference>